<proteinExistence type="predicted"/>
<dbReference type="EMBL" id="KK105896">
    <property type="protein sequence ID" value="KIY92166.1"/>
    <property type="molecule type" value="Genomic_DNA"/>
</dbReference>
<sequence>KDKTVLLPGDAGPGAAEAEGDGPAVTIFEDLDDGSLGSKGRVTIYCISGAPDGFRVPRL</sequence>
<evidence type="ECO:0000313" key="3">
    <source>
        <dbReference type="Proteomes" id="UP000054498"/>
    </source>
</evidence>
<name>A0A0D2LQH2_9CHLO</name>
<keyword evidence="3" id="KW-1185">Reference proteome</keyword>
<accession>A0A0D2LQH2</accession>
<protein>
    <submittedName>
        <fullName evidence="2">Uncharacterized protein</fullName>
    </submittedName>
</protein>
<evidence type="ECO:0000256" key="1">
    <source>
        <dbReference type="SAM" id="MobiDB-lite"/>
    </source>
</evidence>
<organism evidence="2 3">
    <name type="scientific">Monoraphidium neglectum</name>
    <dbReference type="NCBI Taxonomy" id="145388"/>
    <lineage>
        <taxon>Eukaryota</taxon>
        <taxon>Viridiplantae</taxon>
        <taxon>Chlorophyta</taxon>
        <taxon>core chlorophytes</taxon>
        <taxon>Chlorophyceae</taxon>
        <taxon>CS clade</taxon>
        <taxon>Sphaeropleales</taxon>
        <taxon>Selenastraceae</taxon>
        <taxon>Monoraphidium</taxon>
    </lineage>
</organism>
<reference evidence="2 3" key="1">
    <citation type="journal article" date="2013" name="BMC Genomics">
        <title>Reconstruction of the lipid metabolism for the microalga Monoraphidium neglectum from its genome sequence reveals characteristics suitable for biofuel production.</title>
        <authorList>
            <person name="Bogen C."/>
            <person name="Al-Dilaimi A."/>
            <person name="Albersmeier A."/>
            <person name="Wichmann J."/>
            <person name="Grundmann M."/>
            <person name="Rupp O."/>
            <person name="Lauersen K.J."/>
            <person name="Blifernez-Klassen O."/>
            <person name="Kalinowski J."/>
            <person name="Goesmann A."/>
            <person name="Mussgnug J.H."/>
            <person name="Kruse O."/>
        </authorList>
    </citation>
    <scope>NUCLEOTIDE SEQUENCE [LARGE SCALE GENOMIC DNA]</scope>
    <source>
        <strain evidence="2 3">SAG 48.87</strain>
    </source>
</reference>
<feature type="compositionally biased region" description="Low complexity" evidence="1">
    <location>
        <begin position="8"/>
        <end position="21"/>
    </location>
</feature>
<dbReference type="RefSeq" id="XP_013891186.1">
    <property type="nucleotide sequence ID" value="XM_014035732.1"/>
</dbReference>
<dbReference type="KEGG" id="mng:MNEG_15797"/>
<feature type="region of interest" description="Disordered" evidence="1">
    <location>
        <begin position="1"/>
        <end position="21"/>
    </location>
</feature>
<dbReference type="AlphaFoldDB" id="A0A0D2LQH2"/>
<dbReference type="Proteomes" id="UP000054498">
    <property type="component" value="Unassembled WGS sequence"/>
</dbReference>
<gene>
    <name evidence="2" type="ORF">MNEG_15797</name>
</gene>
<feature type="non-terminal residue" evidence="2">
    <location>
        <position position="1"/>
    </location>
</feature>
<dbReference type="GeneID" id="25733494"/>
<evidence type="ECO:0000313" key="2">
    <source>
        <dbReference type="EMBL" id="KIY92166.1"/>
    </source>
</evidence>